<dbReference type="InterPro" id="IPR036236">
    <property type="entry name" value="Znf_C2H2_sf"/>
</dbReference>
<dbReference type="EMBL" id="CM026424">
    <property type="protein sequence ID" value="KAG0578399.1"/>
    <property type="molecule type" value="Genomic_DNA"/>
</dbReference>
<evidence type="ECO:0000256" key="2">
    <source>
        <dbReference type="ARBA" id="ARBA00022737"/>
    </source>
</evidence>
<keyword evidence="8" id="KW-1185">Reference proteome</keyword>
<dbReference type="GO" id="GO:0008270">
    <property type="term" value="F:zinc ion binding"/>
    <property type="evidence" value="ECO:0007669"/>
    <property type="project" value="UniProtKB-KW"/>
</dbReference>
<gene>
    <name evidence="7" type="ORF">KC19_4G019700</name>
</gene>
<keyword evidence="1" id="KW-0479">Metal-binding</keyword>
<evidence type="ECO:0000313" key="7">
    <source>
        <dbReference type="EMBL" id="KAG0578399.1"/>
    </source>
</evidence>
<dbReference type="PANTHER" id="PTHR24379">
    <property type="entry name" value="KRAB AND ZINC FINGER DOMAIN-CONTAINING"/>
    <property type="match status" value="1"/>
</dbReference>
<evidence type="ECO:0000256" key="5">
    <source>
        <dbReference type="PROSITE-ProRule" id="PRU00042"/>
    </source>
</evidence>
<accession>A0A8T0I5W1</accession>
<dbReference type="Gene3D" id="3.30.160.60">
    <property type="entry name" value="Classic Zinc Finger"/>
    <property type="match status" value="2"/>
</dbReference>
<keyword evidence="4" id="KW-0862">Zinc</keyword>
<evidence type="ECO:0000313" key="8">
    <source>
        <dbReference type="Proteomes" id="UP000822688"/>
    </source>
</evidence>
<dbReference type="Pfam" id="PF13912">
    <property type="entry name" value="zf-C2H2_6"/>
    <property type="match status" value="1"/>
</dbReference>
<organism evidence="7 8">
    <name type="scientific">Ceratodon purpureus</name>
    <name type="common">Fire moss</name>
    <name type="synonym">Dicranum purpureum</name>
    <dbReference type="NCBI Taxonomy" id="3225"/>
    <lineage>
        <taxon>Eukaryota</taxon>
        <taxon>Viridiplantae</taxon>
        <taxon>Streptophyta</taxon>
        <taxon>Embryophyta</taxon>
        <taxon>Bryophyta</taxon>
        <taxon>Bryophytina</taxon>
        <taxon>Bryopsida</taxon>
        <taxon>Dicranidae</taxon>
        <taxon>Pseudoditrichales</taxon>
        <taxon>Ditrichaceae</taxon>
        <taxon>Ceratodon</taxon>
    </lineage>
</organism>
<comment type="caution">
    <text evidence="7">The sequence shown here is derived from an EMBL/GenBank/DDBJ whole genome shotgun (WGS) entry which is preliminary data.</text>
</comment>
<dbReference type="PANTHER" id="PTHR24379:SF121">
    <property type="entry name" value="C2H2-TYPE DOMAIN-CONTAINING PROTEIN"/>
    <property type="match status" value="1"/>
</dbReference>
<dbReference type="AlphaFoldDB" id="A0A8T0I5W1"/>
<reference evidence="7" key="1">
    <citation type="submission" date="2020-06" db="EMBL/GenBank/DDBJ databases">
        <title>WGS assembly of Ceratodon purpureus strain R40.</title>
        <authorList>
            <person name="Carey S.B."/>
            <person name="Jenkins J."/>
            <person name="Shu S."/>
            <person name="Lovell J.T."/>
            <person name="Sreedasyam A."/>
            <person name="Maumus F."/>
            <person name="Tiley G.P."/>
            <person name="Fernandez-Pozo N."/>
            <person name="Barry K."/>
            <person name="Chen C."/>
            <person name="Wang M."/>
            <person name="Lipzen A."/>
            <person name="Daum C."/>
            <person name="Saski C.A."/>
            <person name="Payton A.C."/>
            <person name="Mcbreen J.C."/>
            <person name="Conrad R.E."/>
            <person name="Kollar L.M."/>
            <person name="Olsson S."/>
            <person name="Huttunen S."/>
            <person name="Landis J.B."/>
            <person name="Wickett N.J."/>
            <person name="Johnson M.G."/>
            <person name="Rensing S.A."/>
            <person name="Grimwood J."/>
            <person name="Schmutz J."/>
            <person name="Mcdaniel S.F."/>
        </authorList>
    </citation>
    <scope>NUCLEOTIDE SEQUENCE</scope>
    <source>
        <strain evidence="7">R40</strain>
    </source>
</reference>
<keyword evidence="2" id="KW-0677">Repeat</keyword>
<dbReference type="PROSITE" id="PS00028">
    <property type="entry name" value="ZINC_FINGER_C2H2_1"/>
    <property type="match status" value="2"/>
</dbReference>
<evidence type="ECO:0000259" key="6">
    <source>
        <dbReference type="PROSITE" id="PS50157"/>
    </source>
</evidence>
<proteinExistence type="predicted"/>
<dbReference type="Proteomes" id="UP000822688">
    <property type="component" value="Chromosome 4"/>
</dbReference>
<evidence type="ECO:0000256" key="4">
    <source>
        <dbReference type="ARBA" id="ARBA00022833"/>
    </source>
</evidence>
<name>A0A8T0I5W1_CERPU</name>
<feature type="domain" description="C2H2-type" evidence="6">
    <location>
        <begin position="53"/>
        <end position="80"/>
    </location>
</feature>
<evidence type="ECO:0000256" key="1">
    <source>
        <dbReference type="ARBA" id="ARBA00022723"/>
    </source>
</evidence>
<protein>
    <recommendedName>
        <fullName evidence="6">C2H2-type domain-containing protein</fullName>
    </recommendedName>
</protein>
<keyword evidence="3 5" id="KW-0863">Zinc-finger</keyword>
<dbReference type="InterPro" id="IPR013087">
    <property type="entry name" value="Znf_C2H2_type"/>
</dbReference>
<dbReference type="InterPro" id="IPR022755">
    <property type="entry name" value="Znf_C2H2_jaz"/>
</dbReference>
<dbReference type="SMART" id="SM00355">
    <property type="entry name" value="ZnF_C2H2"/>
    <property type="match status" value="6"/>
</dbReference>
<dbReference type="OrthoDB" id="6077919at2759"/>
<evidence type="ECO:0000256" key="3">
    <source>
        <dbReference type="ARBA" id="ARBA00022771"/>
    </source>
</evidence>
<sequence>MYYSCDFCSYFADYQYELEEHEEEEHPSCNACQRMFRDHHSRRQHFLASSNHNYCGACDRHFSSPAALRGHEETHRPRDIRCPRCDRGFPSVSAMAKHAELGKCFGLTQQQWVKKVRDWELQSGNPNLLTVPRLGYSDDNASAGRIEATARSYNGRAFECYLCSREFGSLVSLNQHLNSGAHSTKDFRCKKCGFTATWLSGLIGHVETEKCGFMSRSQVRTLATPIAQLRLRN</sequence>
<feature type="domain" description="C2H2-type" evidence="6">
    <location>
        <begin position="158"/>
        <end position="187"/>
    </location>
</feature>
<dbReference type="Pfam" id="PF12171">
    <property type="entry name" value="zf-C2H2_jaz"/>
    <property type="match status" value="1"/>
</dbReference>
<dbReference type="PROSITE" id="PS50157">
    <property type="entry name" value="ZINC_FINGER_C2H2_2"/>
    <property type="match status" value="2"/>
</dbReference>
<dbReference type="SUPFAM" id="SSF57667">
    <property type="entry name" value="beta-beta-alpha zinc fingers"/>
    <property type="match status" value="2"/>
</dbReference>